<proteinExistence type="predicted"/>
<dbReference type="EMBL" id="LR746277">
    <property type="protein sequence ID" value="CAA7408320.1"/>
    <property type="molecule type" value="Genomic_DNA"/>
</dbReference>
<dbReference type="Proteomes" id="UP000663760">
    <property type="component" value="Chromosome 14"/>
</dbReference>
<protein>
    <submittedName>
        <fullName evidence="1">Uncharacterized protein</fullName>
    </submittedName>
</protein>
<reference evidence="1" key="1">
    <citation type="submission" date="2020-02" db="EMBL/GenBank/DDBJ databases">
        <authorList>
            <person name="Scholz U."/>
            <person name="Mascher M."/>
            <person name="Fiebig A."/>
        </authorList>
    </citation>
    <scope>NUCLEOTIDE SEQUENCE</scope>
</reference>
<evidence type="ECO:0000313" key="2">
    <source>
        <dbReference type="Proteomes" id="UP000663760"/>
    </source>
</evidence>
<dbReference type="AlphaFoldDB" id="A0A7I8LEQ7"/>
<keyword evidence="2" id="KW-1185">Reference proteome</keyword>
<sequence>MVPVAYCPSILGSTIFISFLLCTSSGRAHSARLCSRLGRLLSRVLLPVIISSRTTP</sequence>
<accession>A0A7I8LEQ7</accession>
<evidence type="ECO:0000313" key="1">
    <source>
        <dbReference type="EMBL" id="CAA7408320.1"/>
    </source>
</evidence>
<gene>
    <name evidence="1" type="ORF">SI8410_14018998</name>
</gene>
<name>A0A7I8LEQ7_SPIIN</name>
<organism evidence="1 2">
    <name type="scientific">Spirodela intermedia</name>
    <name type="common">Intermediate duckweed</name>
    <dbReference type="NCBI Taxonomy" id="51605"/>
    <lineage>
        <taxon>Eukaryota</taxon>
        <taxon>Viridiplantae</taxon>
        <taxon>Streptophyta</taxon>
        <taxon>Embryophyta</taxon>
        <taxon>Tracheophyta</taxon>
        <taxon>Spermatophyta</taxon>
        <taxon>Magnoliopsida</taxon>
        <taxon>Liliopsida</taxon>
        <taxon>Araceae</taxon>
        <taxon>Lemnoideae</taxon>
        <taxon>Spirodela</taxon>
    </lineage>
</organism>